<dbReference type="GO" id="GO:0016539">
    <property type="term" value="P:intein-mediated protein splicing"/>
    <property type="evidence" value="ECO:0007669"/>
    <property type="project" value="InterPro"/>
</dbReference>
<keyword evidence="5" id="KW-0002">3D-structure</keyword>
<reference evidence="4" key="1">
    <citation type="submission" date="2007-02" db="EMBL/GenBank/DDBJ databases">
        <title>Complete sequence of Clostridium thermocellum ATCC 27405.</title>
        <authorList>
            <consortium name="US DOE Joint Genome Institute"/>
            <person name="Copeland A."/>
            <person name="Lucas S."/>
            <person name="Lapidus A."/>
            <person name="Barry K."/>
            <person name="Detter J.C."/>
            <person name="Glavina del Rio T."/>
            <person name="Hammon N."/>
            <person name="Israni S."/>
            <person name="Dalin E."/>
            <person name="Tice H."/>
            <person name="Pitluck S."/>
            <person name="Chertkov O."/>
            <person name="Brettin T."/>
            <person name="Bruce D."/>
            <person name="Han C."/>
            <person name="Tapia R."/>
            <person name="Gilna P."/>
            <person name="Schmutz J."/>
            <person name="Larimer F."/>
            <person name="Land M."/>
            <person name="Hauser L."/>
            <person name="Kyrpides N."/>
            <person name="Mikhailova N."/>
            <person name="Wu J.H.D."/>
            <person name="Newcomb M."/>
            <person name="Richardson P."/>
        </authorList>
    </citation>
    <scope>NUCLEOTIDE SEQUENCE [LARGE SCALE GENOMIC DNA]</scope>
    <source>
        <strain evidence="4">ATCC 27405 / DSM 1237 / JCM 9322 / NBRC 103400 / NCIMB 10682 / NRRL B-4536 / VPI 7372</strain>
    </source>
</reference>
<evidence type="ECO:0007829" key="5">
    <source>
        <dbReference type="PDB" id="2LWY"/>
    </source>
</evidence>
<dbReference type="EvolutionaryTrace" id="A3DH25"/>
<reference evidence="5" key="3">
    <citation type="journal article" date="2013" name="FEBS J.">
        <title>Structural basis for protein trans-splicing by a bacterial intein-like domain--protein ligation without nucleophilic side chains.</title>
        <authorList>
            <person name="Aranko A.S."/>
            <person name="Oeemig J.S."/>
            <person name="Iwai H."/>
        </authorList>
    </citation>
    <scope>STRUCTURE BY NMR OF 309-445</scope>
</reference>
<dbReference type="PDB" id="2LWY">
    <property type="method" value="NMR"/>
    <property type="chains" value="A=309-445"/>
</dbReference>
<dbReference type="PROSITE" id="PS50817">
    <property type="entry name" value="INTEIN_N_TER"/>
    <property type="match status" value="1"/>
</dbReference>
<keyword evidence="1" id="KW-0812">Transmembrane</keyword>
<dbReference type="SUPFAM" id="SSF51294">
    <property type="entry name" value="Hedgehog/intein (Hint) domain"/>
    <property type="match status" value="1"/>
</dbReference>
<keyword evidence="4" id="KW-1185">Reference proteome</keyword>
<proteinExistence type="evidence at protein level"/>
<feature type="transmembrane region" description="Helical" evidence="1">
    <location>
        <begin position="203"/>
        <end position="228"/>
    </location>
</feature>
<dbReference type="InterPro" id="IPR003587">
    <property type="entry name" value="Hint_dom_N"/>
</dbReference>
<organism evidence="3 4">
    <name type="scientific">Acetivibrio thermocellus (strain ATCC 27405 / DSM 1237 / JCM 9322 / NBRC 103400 / NCIMB 10682 / NRRL B-4536 / VPI 7372)</name>
    <name type="common">Clostridium thermocellum</name>
    <dbReference type="NCBI Taxonomy" id="203119"/>
    <lineage>
        <taxon>Bacteria</taxon>
        <taxon>Bacillati</taxon>
        <taxon>Bacillota</taxon>
        <taxon>Clostridia</taxon>
        <taxon>Eubacteriales</taxon>
        <taxon>Oscillospiraceae</taxon>
        <taxon>Acetivibrio</taxon>
    </lineage>
</organism>
<dbReference type="PDBsum" id="2LWY"/>
<feature type="transmembrane region" description="Helical" evidence="1">
    <location>
        <begin position="142"/>
        <end position="163"/>
    </location>
</feature>
<feature type="domain" description="Hint" evidence="2">
    <location>
        <begin position="309"/>
        <end position="403"/>
    </location>
</feature>
<dbReference type="InterPro" id="IPR030934">
    <property type="entry name" value="Intein_C"/>
</dbReference>
<dbReference type="GeneID" id="35804241"/>
<dbReference type="Pfam" id="PF14414">
    <property type="entry name" value="WHH"/>
    <property type="match status" value="1"/>
</dbReference>
<dbReference type="RefSeq" id="WP_020457697.1">
    <property type="nucleotide sequence ID" value="NC_009012.1"/>
</dbReference>
<evidence type="ECO:0000313" key="4">
    <source>
        <dbReference type="Proteomes" id="UP000002145"/>
    </source>
</evidence>
<evidence type="ECO:0000256" key="1">
    <source>
        <dbReference type="SAM" id="Phobius"/>
    </source>
</evidence>
<dbReference type="InterPro" id="IPR036844">
    <property type="entry name" value="Hint_dom_sf"/>
</dbReference>
<dbReference type="SMART" id="SM00306">
    <property type="entry name" value="HintN"/>
    <property type="match status" value="1"/>
</dbReference>
<protein>
    <recommendedName>
        <fullName evidence="2">Hint domain-containing protein</fullName>
    </recommendedName>
</protein>
<accession>A3DH25</accession>
<feature type="transmembrane region" description="Helical" evidence="1">
    <location>
        <begin position="169"/>
        <end position="191"/>
    </location>
</feature>
<dbReference type="InterPro" id="IPR006141">
    <property type="entry name" value="Intein_N"/>
</dbReference>
<reference evidence="3 4" key="2">
    <citation type="journal article" date="2013" name="Biotechnol. Biofuels">
        <title>Global transcriptome analysis of Clostridium thermocellum ATCC 27405 during growth on dilute acid pretreated Populus and switchgrass.</title>
        <authorList>
            <person name="Wilson C.M."/>
            <person name="Rodriguez M.Jr."/>
            <person name="Johnson C.M."/>
            <person name="Martin S.L."/>
            <person name="Chu T.M."/>
            <person name="Wolfinger R.D."/>
            <person name="Hauser L.J."/>
            <person name="Land M.L."/>
            <person name="Klingeman D.M."/>
            <person name="Syed M.H."/>
            <person name="Ragauskas A.J."/>
            <person name="Tschaplinski T.J."/>
            <person name="Mielenz J.R."/>
            <person name="Brown S.D."/>
        </authorList>
    </citation>
    <scope>NUCLEOTIDE SEQUENCE [LARGE SCALE GENOMIC DNA]</scope>
    <source>
        <strain evidence="4">ATCC 27405 / DSM 1237 / JCM 9322 / NBRC 103400 / NCIMB 10682 / NRRL B-4536 / VPI 7372</strain>
    </source>
</reference>
<dbReference type="eggNOG" id="COG1372">
    <property type="taxonomic scope" value="Bacteria"/>
</dbReference>
<sequence length="566" mass="60427">MATIKLYAGKINQTPELIRDVKKSVIDFKSELSALKKKTLNINRSVCNLDDVTSSIQASSQTQDRKVTSLETVCKETEEFISEVVSIDGEVAQLINERKENFYKEYYYLKPENEKSGWEKIKDGLKSVAEWCKENWKSIVKIVAAAVIITGLGIGAALTGGVLGVVLAGAFWGALAGGLIGGAVGGIAAAINGGSFLEGFADGALSGAISGAVTGSACAGLGALGAAVGKGIQCLSTVGKAINVTSKVTAALSLGMDGFDILAMGVSLFDPSNVLVEFNQKLHSNTLYNGFQIITNALAVFTAGAASTMKCFVAGTMILTATGLVAIENIKAGDKVIATNPETFEVAEKTVLETYVRETTELLHLTIGGEVIKTTFDHPFYVKDVGFVEAGKLQVGDKLLDSRGNVLVVEEKKLEIADKPVKVYNFKVDDFHTYHVGDNEVLVHNANYVEGDLDGITIINKKYAGQTYKLSGDLALKYPDGVKFTNEGFPDFSPYSKKTVKVEGLQGDTYYDFIKANQAAGYKSTPKGYTWHHVEDGITMMLVPSDLHGAVKHTGGAALIRKGIRP</sequence>
<gene>
    <name evidence="3" type="ordered locus">Cthe_2047</name>
</gene>
<dbReference type="KEGG" id="cth:Cthe_2047"/>
<name>A3DH25_ACET2</name>
<dbReference type="Gene3D" id="2.170.16.10">
    <property type="entry name" value="Hedgehog/Intein (Hint) domain"/>
    <property type="match status" value="1"/>
</dbReference>
<dbReference type="STRING" id="203119.Cthe_2047"/>
<dbReference type="PROSITE" id="PS50818">
    <property type="entry name" value="INTEIN_C_TER"/>
    <property type="match status" value="1"/>
</dbReference>
<dbReference type="Proteomes" id="UP000002145">
    <property type="component" value="Chromosome"/>
</dbReference>
<keyword evidence="1" id="KW-0472">Membrane</keyword>
<dbReference type="AlphaFoldDB" id="A3DH25"/>
<dbReference type="HOGENOM" id="CLU_035894_0_0_9"/>
<dbReference type="InterPro" id="IPR032869">
    <property type="entry name" value="WHH_dom_containing"/>
</dbReference>
<dbReference type="Pfam" id="PF07591">
    <property type="entry name" value="PT-HINT"/>
    <property type="match status" value="1"/>
</dbReference>
<dbReference type="CDD" id="cd00081">
    <property type="entry name" value="Hint"/>
    <property type="match status" value="1"/>
</dbReference>
<keyword evidence="1" id="KW-1133">Transmembrane helix</keyword>
<evidence type="ECO:0000259" key="2">
    <source>
        <dbReference type="SMART" id="SM00306"/>
    </source>
</evidence>
<evidence type="ECO:0000313" key="3">
    <source>
        <dbReference type="EMBL" id="ABN53254.1"/>
    </source>
</evidence>
<dbReference type="SMR" id="A3DH25"/>
<dbReference type="EMBL" id="CP000568">
    <property type="protein sequence ID" value="ABN53254.1"/>
    <property type="molecule type" value="Genomic_DNA"/>
</dbReference>
<dbReference type="OrthoDB" id="1771562at2"/>